<keyword evidence="1" id="KW-0472">Membrane</keyword>
<feature type="transmembrane region" description="Helical" evidence="1">
    <location>
        <begin position="105"/>
        <end position="125"/>
    </location>
</feature>
<evidence type="ECO:0000313" key="3">
    <source>
        <dbReference type="Proteomes" id="UP000229897"/>
    </source>
</evidence>
<proteinExistence type="predicted"/>
<dbReference type="OrthoDB" id="5956718at2"/>
<evidence type="ECO:0008006" key="4">
    <source>
        <dbReference type="Google" id="ProtNLM"/>
    </source>
</evidence>
<organism evidence="2 3">
    <name type="scientific">Massilia violaceinigra</name>
    <dbReference type="NCBI Taxonomy" id="2045208"/>
    <lineage>
        <taxon>Bacteria</taxon>
        <taxon>Pseudomonadati</taxon>
        <taxon>Pseudomonadota</taxon>
        <taxon>Betaproteobacteria</taxon>
        <taxon>Burkholderiales</taxon>
        <taxon>Oxalobacteraceae</taxon>
        <taxon>Telluria group</taxon>
        <taxon>Massilia</taxon>
    </lineage>
</organism>
<gene>
    <name evidence="2" type="ORF">CR152_14540</name>
</gene>
<feature type="transmembrane region" description="Helical" evidence="1">
    <location>
        <begin position="63"/>
        <end position="84"/>
    </location>
</feature>
<dbReference type="Proteomes" id="UP000229897">
    <property type="component" value="Chromosome"/>
</dbReference>
<evidence type="ECO:0000256" key="1">
    <source>
        <dbReference type="SAM" id="Phobius"/>
    </source>
</evidence>
<feature type="transmembrane region" description="Helical" evidence="1">
    <location>
        <begin position="131"/>
        <end position="152"/>
    </location>
</feature>
<keyword evidence="1" id="KW-0812">Transmembrane</keyword>
<accession>A0A2D2DKX7</accession>
<dbReference type="AlphaFoldDB" id="A0A2D2DKX7"/>
<sequence length="162" mass="17737">MNSLVPPDPQEPLVAADLKEDGDFSDMLSEQRILLPGAQMLTAFLIILPFNGGFRQIVQAEKMVFLATFVLALTSLVLLSAPAIQHRLMRPLNDRARFKRVATRQIVAGAFTLGVALILATNLVISEVFGSVVGMVTAGGIATFILSIWWLLPAYLKRMHGY</sequence>
<dbReference type="EMBL" id="CP024608">
    <property type="protein sequence ID" value="ATQ75605.1"/>
    <property type="molecule type" value="Genomic_DNA"/>
</dbReference>
<name>A0A2D2DKX7_9BURK</name>
<reference evidence="2" key="1">
    <citation type="submission" date="2017-10" db="EMBL/GenBank/DDBJ databases">
        <title>Massilia psychrophilum sp. nov., a novel purple-pigmented bacterium isolated from Tianshan glacier, Xinjiang Municipality, China.</title>
        <authorList>
            <person name="Wang H."/>
        </authorList>
    </citation>
    <scope>NUCLEOTIDE SEQUENCE [LARGE SCALE GENOMIC DNA]</scope>
    <source>
        <strain evidence="2">B2</strain>
    </source>
</reference>
<dbReference type="InterPro" id="IPR046291">
    <property type="entry name" value="DUF6328"/>
</dbReference>
<dbReference type="KEGG" id="mass:CR152_14540"/>
<keyword evidence="1" id="KW-1133">Transmembrane helix</keyword>
<dbReference type="RefSeq" id="WP_099875561.1">
    <property type="nucleotide sequence ID" value="NZ_CP024608.1"/>
</dbReference>
<feature type="transmembrane region" description="Helical" evidence="1">
    <location>
        <begin position="33"/>
        <end position="51"/>
    </location>
</feature>
<evidence type="ECO:0000313" key="2">
    <source>
        <dbReference type="EMBL" id="ATQ75605.1"/>
    </source>
</evidence>
<keyword evidence="3" id="KW-1185">Reference proteome</keyword>
<dbReference type="Pfam" id="PF19853">
    <property type="entry name" value="DUF6328"/>
    <property type="match status" value="1"/>
</dbReference>
<protein>
    <recommendedName>
        <fullName evidence="4">Sodium:proton antiporter</fullName>
    </recommendedName>
</protein>